<feature type="transmembrane region" description="Helical" evidence="1">
    <location>
        <begin position="83"/>
        <end position="100"/>
    </location>
</feature>
<accession>A0ABP9WQB7</accession>
<feature type="transmembrane region" description="Helical" evidence="1">
    <location>
        <begin position="13"/>
        <end position="37"/>
    </location>
</feature>
<dbReference type="RefSeq" id="WP_345549484.1">
    <property type="nucleotide sequence ID" value="NZ_BAABRT010000006.1"/>
</dbReference>
<evidence type="ECO:0000313" key="2">
    <source>
        <dbReference type="EMBL" id="GAA5524483.1"/>
    </source>
</evidence>
<dbReference type="Proteomes" id="UP001408594">
    <property type="component" value="Unassembled WGS sequence"/>
</dbReference>
<dbReference type="Pfam" id="PF11086">
    <property type="entry name" value="DUF2878"/>
    <property type="match status" value="1"/>
</dbReference>
<keyword evidence="1" id="KW-1133">Transmembrane helix</keyword>
<evidence type="ECO:0000256" key="1">
    <source>
        <dbReference type="SAM" id="Phobius"/>
    </source>
</evidence>
<dbReference type="InterPro" id="IPR021306">
    <property type="entry name" value="DUF2878"/>
</dbReference>
<feature type="transmembrane region" description="Helical" evidence="1">
    <location>
        <begin position="138"/>
        <end position="159"/>
    </location>
</feature>
<proteinExistence type="predicted"/>
<evidence type="ECO:0000313" key="3">
    <source>
        <dbReference type="Proteomes" id="UP001408594"/>
    </source>
</evidence>
<feature type="transmembrane region" description="Helical" evidence="1">
    <location>
        <begin position="49"/>
        <end position="71"/>
    </location>
</feature>
<gene>
    <name evidence="2" type="ORF">Maes01_01040</name>
</gene>
<sequence length="177" mass="19916">MWRFVVNAVLFDIAWPLCVLVDSVAIIASFTLANLLVHLFIVADKPKEWLWVAAIWFCGAAMDTAVFASGLLVNESGSPFPPAWLLLLWVNFATALRYSMFFLQKNAWLAALVGGIFGPFSYWTGSWLNGTVDFSQPVILPIIVLVALWALFMPFTTWLSRRRIFTEVPQGQVVRES</sequence>
<protein>
    <recommendedName>
        <fullName evidence="4">DUF2878 domain-containing protein</fullName>
    </recommendedName>
</protein>
<feature type="transmembrane region" description="Helical" evidence="1">
    <location>
        <begin position="107"/>
        <end position="126"/>
    </location>
</feature>
<evidence type="ECO:0008006" key="4">
    <source>
        <dbReference type="Google" id="ProtNLM"/>
    </source>
</evidence>
<reference evidence="2 3" key="1">
    <citation type="submission" date="2024-02" db="EMBL/GenBank/DDBJ databases">
        <title>Microbulbifer aestuariivivens NBRC 112533.</title>
        <authorList>
            <person name="Ichikawa N."/>
            <person name="Katano-Makiyama Y."/>
            <person name="Hidaka K."/>
        </authorList>
    </citation>
    <scope>NUCLEOTIDE SEQUENCE [LARGE SCALE GENOMIC DNA]</scope>
    <source>
        <strain evidence="2 3">NBRC 112533</strain>
    </source>
</reference>
<dbReference type="EMBL" id="BAABRT010000006">
    <property type="protein sequence ID" value="GAA5524483.1"/>
    <property type="molecule type" value="Genomic_DNA"/>
</dbReference>
<keyword evidence="1" id="KW-0472">Membrane</keyword>
<keyword evidence="1" id="KW-0812">Transmembrane</keyword>
<keyword evidence="3" id="KW-1185">Reference proteome</keyword>
<organism evidence="2 3">
    <name type="scientific">Microbulbifer aestuariivivens</name>
    <dbReference type="NCBI Taxonomy" id="1908308"/>
    <lineage>
        <taxon>Bacteria</taxon>
        <taxon>Pseudomonadati</taxon>
        <taxon>Pseudomonadota</taxon>
        <taxon>Gammaproteobacteria</taxon>
        <taxon>Cellvibrionales</taxon>
        <taxon>Microbulbiferaceae</taxon>
        <taxon>Microbulbifer</taxon>
    </lineage>
</organism>
<comment type="caution">
    <text evidence="2">The sequence shown here is derived from an EMBL/GenBank/DDBJ whole genome shotgun (WGS) entry which is preliminary data.</text>
</comment>
<name>A0ABP9WQB7_9GAMM</name>